<comment type="catalytic activity">
    <reaction evidence="14">
        <text>siroheme + 2 H(+) = sirohydrochlorin + Fe(2+)</text>
        <dbReference type="Rhea" id="RHEA:24360"/>
        <dbReference type="ChEBI" id="CHEBI:15378"/>
        <dbReference type="ChEBI" id="CHEBI:29033"/>
        <dbReference type="ChEBI" id="CHEBI:58351"/>
        <dbReference type="ChEBI" id="CHEBI:60052"/>
        <dbReference type="EC" id="4.99.1.4"/>
    </reaction>
</comment>
<protein>
    <recommendedName>
        <fullName evidence="14">Siroheme synthase</fullName>
    </recommendedName>
    <domain>
        <recommendedName>
            <fullName evidence="14">Uroporphyrinogen-III C-methyltransferase</fullName>
            <shortName evidence="14">Urogen III methylase</shortName>
            <ecNumber evidence="14">2.1.1.107</ecNumber>
        </recommendedName>
        <alternativeName>
            <fullName evidence="14">SUMT</fullName>
        </alternativeName>
        <alternativeName>
            <fullName evidence="14">Uroporphyrinogen III methylase</fullName>
            <shortName evidence="14">UROM</shortName>
        </alternativeName>
    </domain>
    <domain>
        <recommendedName>
            <fullName evidence="14">Precorrin-2 dehydrogenase</fullName>
            <ecNumber evidence="14">1.3.1.76</ecNumber>
        </recommendedName>
    </domain>
    <domain>
        <recommendedName>
            <fullName evidence="14">Sirohydrochlorin ferrochelatase</fullName>
            <ecNumber evidence="14">4.99.1.4</ecNumber>
        </recommendedName>
    </domain>
</protein>
<comment type="pathway">
    <text evidence="14">Porphyrin-containing compound metabolism; siroheme biosynthesis; siroheme from sirohydrochlorin: step 1/1.</text>
</comment>
<reference evidence="19 20" key="1">
    <citation type="submission" date="2018-04" db="EMBL/GenBank/DDBJ databases">
        <title>Active sludge and wastewater microbial communities from Klosterneuburg, Austria.</title>
        <authorList>
            <person name="Wagner M."/>
        </authorList>
    </citation>
    <scope>NUCLEOTIDE SEQUENCE [LARGE SCALE GENOMIC DNA]</scope>
    <source>
        <strain evidence="19 20">Nm 57</strain>
    </source>
</reference>
<feature type="binding site" evidence="14">
    <location>
        <begin position="342"/>
        <end position="343"/>
    </location>
    <ligand>
        <name>S-adenosyl-L-methionine</name>
        <dbReference type="ChEBI" id="CHEBI:59789"/>
    </ligand>
</feature>
<comment type="pathway">
    <text evidence="1 14">Porphyrin-containing compound metabolism; siroheme biosynthesis; sirohydrochlorin from precorrin-2: step 1/1.</text>
</comment>
<dbReference type="InterPro" id="IPR003043">
    <property type="entry name" value="Uropor_MeTrfase_CS"/>
</dbReference>
<comment type="catalytic activity">
    <reaction evidence="13 14">
        <text>precorrin-2 + NAD(+) = sirohydrochlorin + NADH + 2 H(+)</text>
        <dbReference type="Rhea" id="RHEA:15613"/>
        <dbReference type="ChEBI" id="CHEBI:15378"/>
        <dbReference type="ChEBI" id="CHEBI:57540"/>
        <dbReference type="ChEBI" id="CHEBI:57945"/>
        <dbReference type="ChEBI" id="CHEBI:58351"/>
        <dbReference type="ChEBI" id="CHEBI:58827"/>
        <dbReference type="EC" id="1.3.1.76"/>
    </reaction>
</comment>
<dbReference type="Pfam" id="PF10414">
    <property type="entry name" value="CysG_dimeriser"/>
    <property type="match status" value="1"/>
</dbReference>
<feature type="region of interest" description="Uroporphyrinogen-III C-methyltransferase" evidence="14">
    <location>
        <begin position="227"/>
        <end position="485"/>
    </location>
</feature>
<evidence type="ECO:0000256" key="14">
    <source>
        <dbReference type="HAMAP-Rule" id="MF_01646"/>
    </source>
</evidence>
<dbReference type="InterPro" id="IPR014777">
    <property type="entry name" value="4pyrrole_Mease_sub1"/>
</dbReference>
<evidence type="ECO:0000256" key="13">
    <source>
        <dbReference type="ARBA" id="ARBA00047561"/>
    </source>
</evidence>
<dbReference type="InterPro" id="IPR050161">
    <property type="entry name" value="Siro_Cobalamin_biosynth"/>
</dbReference>
<feature type="region of interest" description="Precorrin-2 dehydrogenase / sirohydrochlorin ferrochelatase" evidence="14">
    <location>
        <begin position="1"/>
        <end position="213"/>
    </location>
</feature>
<dbReference type="CDD" id="cd11642">
    <property type="entry name" value="SUMT"/>
    <property type="match status" value="1"/>
</dbReference>
<feature type="modified residue" description="Phosphoserine" evidence="14">
    <location>
        <position position="138"/>
    </location>
</feature>
<comment type="pathway">
    <text evidence="14">Cofactor biosynthesis; adenosylcobalamin biosynthesis; sirohydrochlorin from precorrin-2: step 1/1.</text>
</comment>
<dbReference type="Pfam" id="PF00590">
    <property type="entry name" value="TP_methylase"/>
    <property type="match status" value="1"/>
</dbReference>
<dbReference type="InterPro" id="IPR037115">
    <property type="entry name" value="Sirohaem_synt_dimer_dom_sf"/>
</dbReference>
<dbReference type="InterPro" id="IPR035996">
    <property type="entry name" value="4pyrrol_Methylase_sf"/>
</dbReference>
<dbReference type="PANTHER" id="PTHR45790">
    <property type="entry name" value="SIROHEME SYNTHASE-RELATED"/>
    <property type="match status" value="1"/>
</dbReference>
<feature type="domain" description="Sirohaem synthase dimerisation" evidence="17">
    <location>
        <begin position="160"/>
        <end position="215"/>
    </location>
</feature>
<evidence type="ECO:0000256" key="1">
    <source>
        <dbReference type="ARBA" id="ARBA00005010"/>
    </source>
</evidence>
<dbReference type="InterPro" id="IPR028281">
    <property type="entry name" value="Sirohaem_synthase_central"/>
</dbReference>
<keyword evidence="5 14" id="KW-0808">Transferase</keyword>
<evidence type="ECO:0000256" key="4">
    <source>
        <dbReference type="ARBA" id="ARBA00022603"/>
    </source>
</evidence>
<dbReference type="NCBIfam" id="TIGR01469">
    <property type="entry name" value="cobA_cysG_Cterm"/>
    <property type="match status" value="1"/>
</dbReference>
<feature type="active site" description="Proton donor" evidence="14">
    <location>
        <position position="281"/>
    </location>
</feature>
<dbReference type="InterPro" id="IPR012409">
    <property type="entry name" value="Sirohaem_synth"/>
</dbReference>
<gene>
    <name evidence="14" type="primary">cysG</name>
    <name evidence="19" type="ORF">C8R14_11317</name>
</gene>
<dbReference type="Gene3D" id="1.10.8.210">
    <property type="entry name" value="Sirohaem synthase, dimerisation domain"/>
    <property type="match status" value="1"/>
</dbReference>
<sequence>MFIKPYFVCMDYFPVFLNIKQRNCLIVGGGSVAARKAKLLLRAGAHIHVVSPTINAEFTGLLQQFSSISHNAETFRPDHLQGRVLVIAATHDRATNQAVSVAARKAGIPVNVVDNPDLCTFIMPSILDRSPIIVAVSSGGGSPVLARLLRARLEALIPAAYGRLATYAAQFRGQVRQHFSRQENRRFFWEKMLQGPFAEMVFAGKDQAAQDYLLETLNNSVDQPPIGEVYLVGAGPGDPDLLTFRAMRLMQQADVVIYDRLVAPAILDMVRQDADRIYAGKERNRHTLPQTSINNLLIKLAQEGKRVLRLKGGDPFIFGRGGEEIETLSQHQIPFQVVPGITAASGVASYAGIPLTHRDYAHSCVFVTGHLKDNTVQLDWSALARPNQTIVVYMGLLGVSELCRQLIAHGLPKTTPAAIIQQGTTPNQCVLTGTLATLPTIIQENPLKPPTLIIVGEVVKLRQRLAWFNSTSESLGNTPGYSKHP</sequence>
<evidence type="ECO:0000259" key="16">
    <source>
        <dbReference type="Pfam" id="PF00590"/>
    </source>
</evidence>
<evidence type="ECO:0000313" key="19">
    <source>
        <dbReference type="EMBL" id="PXV81039.1"/>
    </source>
</evidence>
<dbReference type="Gene3D" id="3.40.50.720">
    <property type="entry name" value="NAD(P)-binding Rossmann-like Domain"/>
    <property type="match status" value="1"/>
</dbReference>
<evidence type="ECO:0000256" key="10">
    <source>
        <dbReference type="ARBA" id="ARBA00023244"/>
    </source>
</evidence>
<dbReference type="Pfam" id="PF14824">
    <property type="entry name" value="Sirohm_synth_M"/>
    <property type="match status" value="1"/>
</dbReference>
<dbReference type="InterPro" id="IPR036291">
    <property type="entry name" value="NAD(P)-bd_dom_sf"/>
</dbReference>
<evidence type="ECO:0000259" key="17">
    <source>
        <dbReference type="Pfam" id="PF10414"/>
    </source>
</evidence>
<feature type="domain" description="Tetrapyrrole methylase" evidence="16">
    <location>
        <begin position="229"/>
        <end position="438"/>
    </location>
</feature>
<keyword evidence="20" id="KW-1185">Reference proteome</keyword>
<evidence type="ECO:0000256" key="15">
    <source>
        <dbReference type="RuleBase" id="RU003960"/>
    </source>
</evidence>
<keyword evidence="14" id="KW-0597">Phosphoprotein</keyword>
<evidence type="ECO:0000256" key="8">
    <source>
        <dbReference type="ARBA" id="ARBA00023027"/>
    </source>
</evidence>
<dbReference type="NCBIfam" id="NF004790">
    <property type="entry name" value="PRK06136.1"/>
    <property type="match status" value="1"/>
</dbReference>
<comment type="pathway">
    <text evidence="14">Cofactor biosynthesis; adenosylcobalamin biosynthesis; precorrin-2 from uroporphyrinogen III: step 1/1.</text>
</comment>
<feature type="domain" description="Siroheme synthase central" evidence="18">
    <location>
        <begin position="134"/>
        <end position="155"/>
    </location>
</feature>
<dbReference type="SUPFAM" id="SSF75615">
    <property type="entry name" value="Siroheme synthase middle domains-like"/>
    <property type="match status" value="1"/>
</dbReference>
<feature type="binding site" evidence="14">
    <location>
        <position position="423"/>
    </location>
    <ligand>
        <name>S-adenosyl-L-methionine</name>
        <dbReference type="ChEBI" id="CHEBI:59789"/>
    </ligand>
</feature>
<evidence type="ECO:0000256" key="5">
    <source>
        <dbReference type="ARBA" id="ARBA00022679"/>
    </source>
</evidence>
<comment type="function">
    <text evidence="14">Multifunctional enzyme that catalyzes the SAM-dependent methylations of uroporphyrinogen III at position C-2 and C-7 to form precorrin-2 via precorrin-1. Then it catalyzes the NAD-dependent ring dehydrogenation of precorrin-2 to yield sirohydrochlorin. Finally, it catalyzes the ferrochelation of sirohydrochlorin to yield siroheme.</text>
</comment>
<dbReference type="InterPro" id="IPR000878">
    <property type="entry name" value="4pyrrol_Mease"/>
</dbReference>
<evidence type="ECO:0000256" key="6">
    <source>
        <dbReference type="ARBA" id="ARBA00022691"/>
    </source>
</evidence>
<evidence type="ECO:0000256" key="7">
    <source>
        <dbReference type="ARBA" id="ARBA00023002"/>
    </source>
</evidence>
<evidence type="ECO:0000256" key="2">
    <source>
        <dbReference type="ARBA" id="ARBA00005879"/>
    </source>
</evidence>
<keyword evidence="9 14" id="KW-0456">Lyase</keyword>
<dbReference type="EC" id="4.99.1.4" evidence="14"/>
<dbReference type="SUPFAM" id="SSF53790">
    <property type="entry name" value="Tetrapyrrole methylase"/>
    <property type="match status" value="1"/>
</dbReference>
<evidence type="ECO:0000313" key="20">
    <source>
        <dbReference type="Proteomes" id="UP000247780"/>
    </source>
</evidence>
<comment type="similarity">
    <text evidence="14">In the N-terminal section; belongs to the precorrin-2 dehydrogenase / sirohydrochlorin ferrochelatase family.</text>
</comment>
<feature type="binding site" evidence="14">
    <location>
        <begin position="312"/>
        <end position="314"/>
    </location>
    <ligand>
        <name>S-adenosyl-L-methionine</name>
        <dbReference type="ChEBI" id="CHEBI:59789"/>
    </ligand>
</feature>
<dbReference type="Proteomes" id="UP000247780">
    <property type="component" value="Unassembled WGS sequence"/>
</dbReference>
<feature type="binding site" evidence="14">
    <location>
        <position position="236"/>
    </location>
    <ligand>
        <name>S-adenosyl-L-methionine</name>
        <dbReference type="ChEBI" id="CHEBI:59789"/>
    </ligand>
</feature>
<dbReference type="PIRSF" id="PIRSF036426">
    <property type="entry name" value="Sirohaem_synth"/>
    <property type="match status" value="1"/>
</dbReference>
<feature type="active site" description="Proton acceptor" evidence="14">
    <location>
        <position position="259"/>
    </location>
</feature>
<name>A0ABX5M6T2_9PROT</name>
<keyword evidence="6 14" id="KW-0949">S-adenosyl-L-methionine</keyword>
<evidence type="ECO:0000256" key="9">
    <source>
        <dbReference type="ARBA" id="ARBA00023239"/>
    </source>
</evidence>
<dbReference type="EC" id="2.1.1.107" evidence="14"/>
<dbReference type="HAMAP" id="MF_01646">
    <property type="entry name" value="Siroheme_synth"/>
    <property type="match status" value="1"/>
</dbReference>
<keyword evidence="10 14" id="KW-0627">Porphyrin biosynthesis</keyword>
<feature type="binding site" evidence="14">
    <location>
        <position position="317"/>
    </location>
    <ligand>
        <name>S-adenosyl-L-methionine</name>
        <dbReference type="ChEBI" id="CHEBI:59789"/>
    </ligand>
</feature>
<dbReference type="NCBIfam" id="TIGR01470">
    <property type="entry name" value="cysG_Nterm"/>
    <property type="match status" value="1"/>
</dbReference>
<evidence type="ECO:0000259" key="18">
    <source>
        <dbReference type="Pfam" id="PF14824"/>
    </source>
</evidence>
<comment type="similarity">
    <text evidence="2 15">Belongs to the precorrin methyltransferase family.</text>
</comment>
<dbReference type="NCBIfam" id="NF007922">
    <property type="entry name" value="PRK10637.1"/>
    <property type="match status" value="1"/>
</dbReference>
<organism evidence="19 20">
    <name type="scientific">Nitrosomonas eutropha</name>
    <dbReference type="NCBI Taxonomy" id="916"/>
    <lineage>
        <taxon>Bacteria</taxon>
        <taxon>Pseudomonadati</taxon>
        <taxon>Pseudomonadota</taxon>
        <taxon>Betaproteobacteria</taxon>
        <taxon>Nitrosomonadales</taxon>
        <taxon>Nitrosomonadaceae</taxon>
        <taxon>Nitrosomonas</taxon>
    </lineage>
</organism>
<dbReference type="Pfam" id="PF13241">
    <property type="entry name" value="NAD_binding_7"/>
    <property type="match status" value="1"/>
</dbReference>
<keyword evidence="3 14" id="KW-0169">Cobalamin biosynthesis</keyword>
<evidence type="ECO:0000256" key="3">
    <source>
        <dbReference type="ARBA" id="ARBA00022573"/>
    </source>
</evidence>
<evidence type="ECO:0000256" key="11">
    <source>
        <dbReference type="ARBA" id="ARBA00023268"/>
    </source>
</evidence>
<comment type="pathway">
    <text evidence="12 14">Porphyrin-containing compound metabolism; siroheme biosynthesis; precorrin-2 from uroporphyrinogen III: step 1/1.</text>
</comment>
<dbReference type="InterPro" id="IPR019478">
    <property type="entry name" value="Sirohaem_synthase_dimer_dom"/>
</dbReference>
<keyword evidence="8 14" id="KW-0520">NAD</keyword>
<dbReference type="PROSITE" id="PS00840">
    <property type="entry name" value="SUMT_2"/>
    <property type="match status" value="1"/>
</dbReference>
<accession>A0ABX5M6T2</accession>
<comment type="caution">
    <text evidence="19">The sequence shown here is derived from an EMBL/GenBank/DDBJ whole genome shotgun (WGS) entry which is preliminary data.</text>
</comment>
<feature type="binding site" evidence="14">
    <location>
        <begin position="52"/>
        <end position="53"/>
    </location>
    <ligand>
        <name>NAD(+)</name>
        <dbReference type="ChEBI" id="CHEBI:57540"/>
    </ligand>
</feature>
<keyword evidence="4 14" id="KW-0489">Methyltransferase</keyword>
<dbReference type="Gene3D" id="3.40.1010.10">
    <property type="entry name" value="Cobalt-precorrin-4 Transmethylase, Domain 1"/>
    <property type="match status" value="1"/>
</dbReference>
<dbReference type="InterPro" id="IPR006366">
    <property type="entry name" value="CobA/CysG_C"/>
</dbReference>
<keyword evidence="7 14" id="KW-0560">Oxidoreductase</keyword>
<dbReference type="InterPro" id="IPR006367">
    <property type="entry name" value="Sirohaem_synthase_N"/>
</dbReference>
<dbReference type="EMBL" id="QICQ01000013">
    <property type="protein sequence ID" value="PXV81039.1"/>
    <property type="molecule type" value="Genomic_DNA"/>
</dbReference>
<dbReference type="Gene3D" id="3.30.950.10">
    <property type="entry name" value="Methyltransferase, Cobalt-precorrin-4 Transmethylase, Domain 2"/>
    <property type="match status" value="1"/>
</dbReference>
<feature type="binding site" evidence="14">
    <location>
        <begin position="31"/>
        <end position="32"/>
    </location>
    <ligand>
        <name>NAD(+)</name>
        <dbReference type="ChEBI" id="CHEBI:57540"/>
    </ligand>
</feature>
<proteinExistence type="inferred from homology"/>
<feature type="binding site" evidence="14">
    <location>
        <position position="394"/>
    </location>
    <ligand>
        <name>S-adenosyl-L-methionine</name>
        <dbReference type="ChEBI" id="CHEBI:59789"/>
    </ligand>
</feature>
<comment type="catalytic activity">
    <reaction evidence="14">
        <text>uroporphyrinogen III + 2 S-adenosyl-L-methionine = precorrin-2 + 2 S-adenosyl-L-homocysteine + H(+)</text>
        <dbReference type="Rhea" id="RHEA:32459"/>
        <dbReference type="ChEBI" id="CHEBI:15378"/>
        <dbReference type="ChEBI" id="CHEBI:57308"/>
        <dbReference type="ChEBI" id="CHEBI:57856"/>
        <dbReference type="ChEBI" id="CHEBI:58827"/>
        <dbReference type="ChEBI" id="CHEBI:59789"/>
        <dbReference type="EC" id="2.1.1.107"/>
    </reaction>
</comment>
<dbReference type="PANTHER" id="PTHR45790:SF1">
    <property type="entry name" value="SIROHEME SYNTHASE"/>
    <property type="match status" value="1"/>
</dbReference>
<comment type="similarity">
    <text evidence="14">In the C-terminal section; belongs to the precorrin methyltransferase family.</text>
</comment>
<dbReference type="EC" id="1.3.1.76" evidence="14"/>
<keyword evidence="11 14" id="KW-0511">Multifunctional enzyme</keyword>
<evidence type="ECO:0000256" key="12">
    <source>
        <dbReference type="ARBA" id="ARBA00025705"/>
    </source>
</evidence>
<dbReference type="Gene3D" id="3.30.160.110">
    <property type="entry name" value="Siroheme synthase, domain 2"/>
    <property type="match status" value="1"/>
</dbReference>
<dbReference type="SUPFAM" id="SSF51735">
    <property type="entry name" value="NAD(P)-binding Rossmann-fold domains"/>
    <property type="match status" value="1"/>
</dbReference>
<dbReference type="InterPro" id="IPR014776">
    <property type="entry name" value="4pyrrole_Mease_sub2"/>
</dbReference>